<protein>
    <submittedName>
        <fullName evidence="1">Uncharacterized protein</fullName>
    </submittedName>
</protein>
<evidence type="ECO:0000313" key="1">
    <source>
        <dbReference type="EMBL" id="OCF57674.1"/>
    </source>
</evidence>
<sequence>MASKPIVTIHSAENAGRRPTLASQHLLPAQWPSDVALLLDRLSSLPTPRLAISPPSHATTITDKPYQHLAVELAWEGLAYALGHFGPDDTKSKSVGKKSWRMLRMATLMPYLVNRLVHSDLLWKVDFARTSCPGSDSVPCCASNLSSSFLNPQLFLNVPLPTPHMISPSRSPDMSEMVPEVEEFIDVHTDDTQQPSQYYKVLLEQAEDDEKTSKLVTEADLMEDISQDQDEALVGTSGIAGEDLGDHAIRAIYGDLRYARGAFSWKSRPIPLPTPPPLAAINDVEGSLQFLKVRLVRGYVFKNGILLIAAEEYADARIYSLRPLLPNIESIHRLIIAPYTSDPFQILKDTPFLVGRITLDGKEPYNTQHRWVYAKFFDITKESLHSILSSTKNLTTRSRIQILLDALATTPLLVDPSVQPLLDQYTISAPTTISLSQAGLLAGTPPARLRNELREL</sequence>
<reference evidence="1 2" key="1">
    <citation type="submission" date="2013-07" db="EMBL/GenBank/DDBJ databases">
        <title>The Genome Sequence of Kwoniella mangroviensis CBS10435.</title>
        <authorList>
            <consortium name="The Broad Institute Genome Sequencing Platform"/>
            <person name="Cuomo C."/>
            <person name="Litvintseva A."/>
            <person name="Chen Y."/>
            <person name="Heitman J."/>
            <person name="Sun S."/>
            <person name="Springer D."/>
            <person name="Dromer F."/>
            <person name="Young S.K."/>
            <person name="Zeng Q."/>
            <person name="Gargeya S."/>
            <person name="Fitzgerald M."/>
            <person name="Abouelleil A."/>
            <person name="Alvarado L."/>
            <person name="Berlin A.M."/>
            <person name="Chapman S.B."/>
            <person name="Dewar J."/>
            <person name="Goldberg J."/>
            <person name="Griggs A."/>
            <person name="Gujja S."/>
            <person name="Hansen M."/>
            <person name="Howarth C."/>
            <person name="Imamovic A."/>
            <person name="Larimer J."/>
            <person name="McCowan C."/>
            <person name="Murphy C."/>
            <person name="Pearson M."/>
            <person name="Priest M."/>
            <person name="Roberts A."/>
            <person name="Saif S."/>
            <person name="Shea T."/>
            <person name="Sykes S."/>
            <person name="Wortman J."/>
            <person name="Nusbaum C."/>
            <person name="Birren B."/>
        </authorList>
    </citation>
    <scope>NUCLEOTIDE SEQUENCE [LARGE SCALE GENOMIC DNA]</scope>
    <source>
        <strain evidence="1 2">CBS 10435</strain>
    </source>
</reference>
<keyword evidence="2" id="KW-1185">Reference proteome</keyword>
<organism evidence="1 2">
    <name type="scientific">Kwoniella mangroviensis CBS 10435</name>
    <dbReference type="NCBI Taxonomy" id="1331196"/>
    <lineage>
        <taxon>Eukaryota</taxon>
        <taxon>Fungi</taxon>
        <taxon>Dikarya</taxon>
        <taxon>Basidiomycota</taxon>
        <taxon>Agaricomycotina</taxon>
        <taxon>Tremellomycetes</taxon>
        <taxon>Tremellales</taxon>
        <taxon>Cryptococcaceae</taxon>
        <taxon>Kwoniella</taxon>
    </lineage>
</organism>
<proteinExistence type="predicted"/>
<evidence type="ECO:0000313" key="2">
    <source>
        <dbReference type="Proteomes" id="UP000092583"/>
    </source>
</evidence>
<dbReference type="Proteomes" id="UP000092583">
    <property type="component" value="Unassembled WGS sequence"/>
</dbReference>
<dbReference type="AlphaFoldDB" id="A0A1B9IQJ2"/>
<accession>A0A1B9IQJ2</accession>
<gene>
    <name evidence="1" type="ORF">L486_05137</name>
</gene>
<name>A0A1B9IQJ2_9TREE</name>
<reference evidence="2" key="2">
    <citation type="submission" date="2013-12" db="EMBL/GenBank/DDBJ databases">
        <title>Evolution of pathogenesis and genome organization in the Tremellales.</title>
        <authorList>
            <person name="Cuomo C."/>
            <person name="Litvintseva A."/>
            <person name="Heitman J."/>
            <person name="Chen Y."/>
            <person name="Sun S."/>
            <person name="Springer D."/>
            <person name="Dromer F."/>
            <person name="Young S."/>
            <person name="Zeng Q."/>
            <person name="Chapman S."/>
            <person name="Gujja S."/>
            <person name="Saif S."/>
            <person name="Birren B."/>
        </authorList>
    </citation>
    <scope>NUCLEOTIDE SEQUENCE [LARGE SCALE GENOMIC DNA]</scope>
    <source>
        <strain evidence="2">CBS 10435</strain>
    </source>
</reference>
<dbReference type="EMBL" id="KI669463">
    <property type="protein sequence ID" value="OCF57674.1"/>
    <property type="molecule type" value="Genomic_DNA"/>
</dbReference>